<evidence type="ECO:0000256" key="5">
    <source>
        <dbReference type="SAM" id="Phobius"/>
    </source>
</evidence>
<evidence type="ECO:0000259" key="7">
    <source>
        <dbReference type="Pfam" id="PF14237"/>
    </source>
</evidence>
<dbReference type="InterPro" id="IPR025640">
    <property type="entry name" value="GYF_2"/>
</dbReference>
<keyword evidence="4 5" id="KW-0472">Membrane</keyword>
<evidence type="ECO:0000313" key="8">
    <source>
        <dbReference type="EMBL" id="SFN21285.1"/>
    </source>
</evidence>
<accession>A0A1I4X6F0</accession>
<evidence type="ECO:0000313" key="9">
    <source>
        <dbReference type="Proteomes" id="UP000183287"/>
    </source>
</evidence>
<evidence type="ECO:0000259" key="6">
    <source>
        <dbReference type="Pfam" id="PF06271"/>
    </source>
</evidence>
<organism evidence="8 9">
    <name type="scientific">Nitrosomonas communis</name>
    <dbReference type="NCBI Taxonomy" id="44574"/>
    <lineage>
        <taxon>Bacteria</taxon>
        <taxon>Pseudomonadati</taxon>
        <taxon>Pseudomonadota</taxon>
        <taxon>Betaproteobacteria</taxon>
        <taxon>Nitrosomonadales</taxon>
        <taxon>Nitrosomonadaceae</taxon>
        <taxon>Nitrosomonas</taxon>
    </lineage>
</organism>
<dbReference type="GO" id="GO:0016020">
    <property type="term" value="C:membrane"/>
    <property type="evidence" value="ECO:0007669"/>
    <property type="project" value="UniProtKB-SubCell"/>
</dbReference>
<evidence type="ECO:0000256" key="2">
    <source>
        <dbReference type="ARBA" id="ARBA00022692"/>
    </source>
</evidence>
<name>A0A1I4X6F0_9PROT</name>
<dbReference type="OrthoDB" id="8748440at2"/>
<feature type="transmembrane region" description="Helical" evidence="5">
    <location>
        <begin position="177"/>
        <end position="197"/>
    </location>
</feature>
<keyword evidence="3 5" id="KW-1133">Transmembrane helix</keyword>
<gene>
    <name evidence="8" type="ORF">SAMN05421863_11373</name>
</gene>
<dbReference type="Pfam" id="PF06271">
    <property type="entry name" value="RDD"/>
    <property type="match status" value="1"/>
</dbReference>
<feature type="domain" description="GYF" evidence="7">
    <location>
        <begin position="4"/>
        <end position="53"/>
    </location>
</feature>
<comment type="subcellular location">
    <subcellularLocation>
        <location evidence="1">Membrane</location>
        <topology evidence="1">Multi-pass membrane protein</topology>
    </subcellularLocation>
</comment>
<evidence type="ECO:0000256" key="4">
    <source>
        <dbReference type="ARBA" id="ARBA00023136"/>
    </source>
</evidence>
<proteinExistence type="predicted"/>
<dbReference type="RefSeq" id="WP_074907474.1">
    <property type="nucleotide sequence ID" value="NZ_FOUB01000137.1"/>
</dbReference>
<dbReference type="Pfam" id="PF14237">
    <property type="entry name" value="GYF_2"/>
    <property type="match status" value="1"/>
</dbReference>
<evidence type="ECO:0000256" key="1">
    <source>
        <dbReference type="ARBA" id="ARBA00004141"/>
    </source>
</evidence>
<feature type="transmembrane region" description="Helical" evidence="5">
    <location>
        <begin position="126"/>
        <end position="146"/>
    </location>
</feature>
<feature type="transmembrane region" description="Helical" evidence="5">
    <location>
        <begin position="84"/>
        <end position="106"/>
    </location>
</feature>
<dbReference type="Proteomes" id="UP000183287">
    <property type="component" value="Unassembled WGS sequence"/>
</dbReference>
<dbReference type="STRING" id="44574.AAW31_16115"/>
<dbReference type="AlphaFoldDB" id="A0A1I4X6F0"/>
<feature type="transmembrane region" description="Helical" evidence="5">
    <location>
        <begin position="231"/>
        <end position="249"/>
    </location>
</feature>
<reference evidence="9" key="1">
    <citation type="submission" date="2016-10" db="EMBL/GenBank/DDBJ databases">
        <authorList>
            <person name="Varghese N."/>
            <person name="Submissions S."/>
        </authorList>
    </citation>
    <scope>NUCLEOTIDE SEQUENCE [LARGE SCALE GENOMIC DNA]</scope>
    <source>
        <strain evidence="9">Nm44</strain>
    </source>
</reference>
<evidence type="ECO:0000256" key="3">
    <source>
        <dbReference type="ARBA" id="ARBA00022989"/>
    </source>
</evidence>
<dbReference type="EMBL" id="FOUB01000137">
    <property type="protein sequence ID" value="SFN21285.1"/>
    <property type="molecule type" value="Genomic_DNA"/>
</dbReference>
<dbReference type="InterPro" id="IPR010432">
    <property type="entry name" value="RDD"/>
</dbReference>
<keyword evidence="2 5" id="KW-0812">Transmembrane</keyword>
<keyword evidence="9" id="KW-1185">Reference proteome</keyword>
<sequence length="258" mass="29210">MTAWWYADKDKKIGPIGIDELKRLIKSDKIDAKTMLWHEGMDAWRPLDQVEELNELKAVVSPSLPPKADTDTLSYPMANRWLRFFARIFDMCWETMLVACILGAVLSRYSANFVEWFYESGASRQLFGLLYLPIALILDALLYRAIGNTPGKALLGLKVKTLDGKSLSLAQYLNRNFSMWVSGLALGFPLFTLFTLVHQAGRLGEGQQASYDESAGFRVHSKPVDWWRKTAFGFAFVGLFVIIVALNTMEQTAHVKPY</sequence>
<feature type="domain" description="RDD" evidence="6">
    <location>
        <begin position="78"/>
        <end position="197"/>
    </location>
</feature>
<protein>
    <submittedName>
        <fullName evidence="8">RDD family protein</fullName>
    </submittedName>
</protein>